<evidence type="ECO:0000313" key="2">
    <source>
        <dbReference type="EMBL" id="RKT46000.1"/>
    </source>
</evidence>
<dbReference type="RefSeq" id="WP_120799987.1">
    <property type="nucleotide sequence ID" value="NZ_RBXL01000001.1"/>
</dbReference>
<dbReference type="InterPro" id="IPR008228">
    <property type="entry name" value="UCP006173"/>
</dbReference>
<dbReference type="InterPro" id="IPR005358">
    <property type="entry name" value="Puta_zinc/iron-chelating_dom"/>
</dbReference>
<dbReference type="PANTHER" id="PTHR37421:SF1">
    <property type="entry name" value="UPF0260 PROTEIN YCGN"/>
    <property type="match status" value="1"/>
</dbReference>
<keyword evidence="3" id="KW-1185">Reference proteome</keyword>
<dbReference type="PANTHER" id="PTHR37421">
    <property type="entry name" value="UPF0260 PROTEIN YCGN"/>
    <property type="match status" value="1"/>
</dbReference>
<dbReference type="NCBIfam" id="NF003507">
    <property type="entry name" value="PRK05170.2-5"/>
    <property type="match status" value="1"/>
</dbReference>
<accession>A0A495VB63</accession>
<dbReference type="Proteomes" id="UP000274556">
    <property type="component" value="Unassembled WGS sequence"/>
</dbReference>
<gene>
    <name evidence="2" type="ORF">BDD21_3495</name>
</gene>
<dbReference type="Pfam" id="PF03692">
    <property type="entry name" value="CxxCxxCC"/>
    <property type="match status" value="1"/>
</dbReference>
<reference evidence="2 3" key="1">
    <citation type="submission" date="2018-10" db="EMBL/GenBank/DDBJ databases">
        <title>Genomic Encyclopedia of Archaeal and Bacterial Type Strains, Phase II (KMG-II): from individual species to whole genera.</title>
        <authorList>
            <person name="Goeker M."/>
        </authorList>
    </citation>
    <scope>NUCLEOTIDE SEQUENCE [LARGE SCALE GENOMIC DNA]</scope>
    <source>
        <strain evidence="2 3">DSM 235</strain>
    </source>
</reference>
<evidence type="ECO:0000256" key="1">
    <source>
        <dbReference type="HAMAP-Rule" id="MF_00676"/>
    </source>
</evidence>
<dbReference type="NCBIfam" id="NF003501">
    <property type="entry name" value="PRK05170.1-5"/>
    <property type="match status" value="1"/>
</dbReference>
<name>A0A495VB63_9GAMM</name>
<protein>
    <recommendedName>
        <fullName evidence="1">UPF0260 protein BDD21_3495</fullName>
    </recommendedName>
</protein>
<dbReference type="EMBL" id="RBXL01000001">
    <property type="protein sequence ID" value="RKT46000.1"/>
    <property type="molecule type" value="Genomic_DNA"/>
</dbReference>
<comment type="caution">
    <text evidence="2">The sequence shown here is derived from an EMBL/GenBank/DDBJ whole genome shotgun (WGS) entry which is preliminary data.</text>
</comment>
<proteinExistence type="inferred from homology"/>
<comment type="similarity">
    <text evidence="1">Belongs to the UPF0260 family.</text>
</comment>
<dbReference type="OrthoDB" id="9786855at2"/>
<organism evidence="2 3">
    <name type="scientific">Thiocapsa rosea</name>
    <dbReference type="NCBI Taxonomy" id="69360"/>
    <lineage>
        <taxon>Bacteria</taxon>
        <taxon>Pseudomonadati</taxon>
        <taxon>Pseudomonadota</taxon>
        <taxon>Gammaproteobacteria</taxon>
        <taxon>Chromatiales</taxon>
        <taxon>Chromatiaceae</taxon>
        <taxon>Thiocapsa</taxon>
    </lineage>
</organism>
<dbReference type="AlphaFoldDB" id="A0A495VB63"/>
<sequence length="158" mass="17659">MREPDEGPDRGPDEGVARFWETTPLSAMSPEQWESLCDGCAKCCLEKFEEEETGDIIYSRVACALLDLDSCRCSDYADRARRMPDCVTLTPAALANSRWLPETCAYRLLAESKPLPSWHPLITGDPDSVLEAGQSLYGRAIKPGPKTDPLMHLIDWIR</sequence>
<evidence type="ECO:0000313" key="3">
    <source>
        <dbReference type="Proteomes" id="UP000274556"/>
    </source>
</evidence>
<dbReference type="HAMAP" id="MF_00676">
    <property type="entry name" value="UPF0260"/>
    <property type="match status" value="1"/>
</dbReference>